<dbReference type="AlphaFoldDB" id="A0A8J1TLT1"/>
<evidence type="ECO:0000256" key="2">
    <source>
        <dbReference type="ARBA" id="ARBA00022475"/>
    </source>
</evidence>
<evidence type="ECO:0000313" key="11">
    <source>
        <dbReference type="Proteomes" id="UP000749559"/>
    </source>
</evidence>
<dbReference type="Gene3D" id="1.20.1070.10">
    <property type="entry name" value="Rhodopsin 7-helix transmembrane proteins"/>
    <property type="match status" value="1"/>
</dbReference>
<comment type="subcellular location">
    <subcellularLocation>
        <location evidence="1">Cell membrane</location>
        <topology evidence="1">Multi-pass membrane protein</topology>
    </subcellularLocation>
</comment>
<dbReference type="SUPFAM" id="SSF81321">
    <property type="entry name" value="Family A G protein-coupled receptor-like"/>
    <property type="match status" value="1"/>
</dbReference>
<proteinExistence type="inferred from homology"/>
<evidence type="ECO:0000256" key="3">
    <source>
        <dbReference type="ARBA" id="ARBA00022692"/>
    </source>
</evidence>
<keyword evidence="6" id="KW-0472">Membrane</keyword>
<dbReference type="Proteomes" id="UP000749559">
    <property type="component" value="Unassembled WGS sequence"/>
</dbReference>
<dbReference type="PROSITE" id="PS50262">
    <property type="entry name" value="G_PROTEIN_RECEP_F1_2"/>
    <property type="match status" value="1"/>
</dbReference>
<dbReference type="GO" id="GO:0004930">
    <property type="term" value="F:G protein-coupled receptor activity"/>
    <property type="evidence" value="ECO:0007669"/>
    <property type="project" value="UniProtKB-KW"/>
</dbReference>
<organism evidence="10 11">
    <name type="scientific">Owenia fusiformis</name>
    <name type="common">Polychaete worm</name>
    <dbReference type="NCBI Taxonomy" id="6347"/>
    <lineage>
        <taxon>Eukaryota</taxon>
        <taxon>Metazoa</taxon>
        <taxon>Spiralia</taxon>
        <taxon>Lophotrochozoa</taxon>
        <taxon>Annelida</taxon>
        <taxon>Polychaeta</taxon>
        <taxon>Sedentaria</taxon>
        <taxon>Canalipalpata</taxon>
        <taxon>Sabellida</taxon>
        <taxon>Oweniida</taxon>
        <taxon>Oweniidae</taxon>
        <taxon>Owenia</taxon>
    </lineage>
</organism>
<dbReference type="EMBL" id="CAIIXF020000222">
    <property type="protein sequence ID" value="CAH1803026.1"/>
    <property type="molecule type" value="Genomic_DNA"/>
</dbReference>
<evidence type="ECO:0000313" key="10">
    <source>
        <dbReference type="EMBL" id="CAH1803026.1"/>
    </source>
</evidence>
<protein>
    <submittedName>
        <fullName evidence="10">Uncharacterized protein</fullName>
    </submittedName>
</protein>
<dbReference type="PRINTS" id="PR00237">
    <property type="entry name" value="GPCRRHODOPSN"/>
</dbReference>
<name>A0A8J1TLT1_OWEFU</name>
<evidence type="ECO:0000256" key="8">
    <source>
        <dbReference type="ARBA" id="ARBA00023224"/>
    </source>
</evidence>
<dbReference type="PANTHER" id="PTHR24249:SF372">
    <property type="entry name" value="G-PROTEIN COUPLED RECEPTORS FAMILY 1 PROFILE DOMAIN-CONTAINING PROTEIN"/>
    <property type="match status" value="1"/>
</dbReference>
<dbReference type="Pfam" id="PF00001">
    <property type="entry name" value="7tm_1"/>
    <property type="match status" value="1"/>
</dbReference>
<keyword evidence="3 9" id="KW-0812">Transmembrane</keyword>
<evidence type="ECO:0000256" key="5">
    <source>
        <dbReference type="ARBA" id="ARBA00023040"/>
    </source>
</evidence>
<keyword evidence="4" id="KW-1133">Transmembrane helix</keyword>
<dbReference type="InterPro" id="IPR017452">
    <property type="entry name" value="GPCR_Rhodpsn_7TM"/>
</dbReference>
<evidence type="ECO:0000256" key="1">
    <source>
        <dbReference type="ARBA" id="ARBA00004651"/>
    </source>
</evidence>
<keyword evidence="11" id="KW-1185">Reference proteome</keyword>
<dbReference type="PANTHER" id="PTHR24249">
    <property type="entry name" value="HISTAMINE RECEPTOR-RELATED G-PROTEIN COUPLED RECEPTOR"/>
    <property type="match status" value="1"/>
</dbReference>
<accession>A0A8J1TLT1</accession>
<dbReference type="CDD" id="cd00637">
    <property type="entry name" value="7tm_classA_rhodopsin-like"/>
    <property type="match status" value="1"/>
</dbReference>
<evidence type="ECO:0000256" key="7">
    <source>
        <dbReference type="ARBA" id="ARBA00023170"/>
    </source>
</evidence>
<dbReference type="InterPro" id="IPR000276">
    <property type="entry name" value="GPCR_Rhodpsn"/>
</dbReference>
<keyword evidence="7 9" id="KW-0675">Receptor</keyword>
<dbReference type="PROSITE" id="PS00237">
    <property type="entry name" value="G_PROTEIN_RECEP_F1_1"/>
    <property type="match status" value="1"/>
</dbReference>
<dbReference type="OrthoDB" id="6287421at2759"/>
<comment type="caution">
    <text evidence="10">The sequence shown here is derived from an EMBL/GenBank/DDBJ whole genome shotgun (WGS) entry which is preliminary data.</text>
</comment>
<sequence>MNSTLEQEMATNHVYMFLVIYTFIIIFIITGKSLVLWMVYKVLSLHTVTNMFTAHLSMIDLITGVLALPLSMITNLILPHMNDIHVQSKYLCLVQKFLILSCNGISVLGLLGIAIERYIAIIHPLRYSTMMAAKNAKIILVTFWTYAISLNLLLFIDGFNDYEPGQRCTMKSTLNPIYSTFYKLNILAVVILTIIMYSRISWVSIKHRRAIISQLASIDNARAVAYAKEHSALRTTTLVYIIFVIMYGQAMIMLTLNVNGVIMSISEAILQLNSGVNPWIYVLYHRRYRRAMRIALNMKPKVTDSPDTGVTSHPENAM</sequence>
<evidence type="ECO:0000256" key="4">
    <source>
        <dbReference type="ARBA" id="ARBA00022989"/>
    </source>
</evidence>
<keyword evidence="2" id="KW-1003">Cell membrane</keyword>
<dbReference type="InterPro" id="IPR050569">
    <property type="entry name" value="TAAR"/>
</dbReference>
<comment type="similarity">
    <text evidence="9">Belongs to the G-protein coupled receptor 1 family.</text>
</comment>
<keyword evidence="5 9" id="KW-0297">G-protein coupled receptor</keyword>
<evidence type="ECO:0000256" key="6">
    <source>
        <dbReference type="ARBA" id="ARBA00023136"/>
    </source>
</evidence>
<reference evidence="10" key="1">
    <citation type="submission" date="2022-03" db="EMBL/GenBank/DDBJ databases">
        <authorList>
            <person name="Martin C."/>
        </authorList>
    </citation>
    <scope>NUCLEOTIDE SEQUENCE</scope>
</reference>
<keyword evidence="8 9" id="KW-0807">Transducer</keyword>
<gene>
    <name evidence="10" type="ORF">OFUS_LOCUS26655</name>
</gene>
<dbReference type="GO" id="GO:0005886">
    <property type="term" value="C:plasma membrane"/>
    <property type="evidence" value="ECO:0007669"/>
    <property type="project" value="UniProtKB-SubCell"/>
</dbReference>
<evidence type="ECO:0000256" key="9">
    <source>
        <dbReference type="RuleBase" id="RU000688"/>
    </source>
</evidence>